<organism evidence="1 2">
    <name type="scientific">Papaver atlanticum</name>
    <dbReference type="NCBI Taxonomy" id="357466"/>
    <lineage>
        <taxon>Eukaryota</taxon>
        <taxon>Viridiplantae</taxon>
        <taxon>Streptophyta</taxon>
        <taxon>Embryophyta</taxon>
        <taxon>Tracheophyta</taxon>
        <taxon>Spermatophyta</taxon>
        <taxon>Magnoliopsida</taxon>
        <taxon>Ranunculales</taxon>
        <taxon>Papaveraceae</taxon>
        <taxon>Papaveroideae</taxon>
        <taxon>Papaver</taxon>
    </lineage>
</organism>
<name>A0AAD4RZZ7_9MAGN</name>
<protein>
    <submittedName>
        <fullName evidence="1">Uncharacterized protein</fullName>
    </submittedName>
</protein>
<dbReference type="EMBL" id="JAJJMB010016078">
    <property type="protein sequence ID" value="KAI3849697.1"/>
    <property type="molecule type" value="Genomic_DNA"/>
</dbReference>
<evidence type="ECO:0000313" key="1">
    <source>
        <dbReference type="EMBL" id="KAI3849697.1"/>
    </source>
</evidence>
<keyword evidence="2" id="KW-1185">Reference proteome</keyword>
<sequence length="194" mass="21353">MEGVAVPVEMTPITDNDNIIKQPEPLTYKQKLIFLPFTTAVIAVPHSRFGAAEGALFRGIANYFSTRLISPRSFAVLEAVNGGMIHAMERIREKDDTKARAVAGFTSGFMFYLVGNMPSPHRVPRAIGTGLIFALGNGLTHEVQRGSEPPTVEDTHYTRTRCIDLEKAGIPLGARKLILNHIERDPDLRNVRGS</sequence>
<gene>
    <name evidence="1" type="ORF">MKW98_026611</name>
</gene>
<evidence type="ECO:0000313" key="2">
    <source>
        <dbReference type="Proteomes" id="UP001202328"/>
    </source>
</evidence>
<comment type="caution">
    <text evidence="1">The sequence shown here is derived from an EMBL/GenBank/DDBJ whole genome shotgun (WGS) entry which is preliminary data.</text>
</comment>
<proteinExistence type="predicted"/>
<dbReference type="AlphaFoldDB" id="A0AAD4RZZ7"/>
<reference evidence="1" key="1">
    <citation type="submission" date="2022-04" db="EMBL/GenBank/DDBJ databases">
        <title>A functionally conserved STORR gene fusion in Papaver species that diverged 16.8 million years ago.</title>
        <authorList>
            <person name="Catania T."/>
        </authorList>
    </citation>
    <scope>NUCLEOTIDE SEQUENCE</scope>
    <source>
        <strain evidence="1">S-188037</strain>
    </source>
</reference>
<dbReference type="Proteomes" id="UP001202328">
    <property type="component" value="Unassembled WGS sequence"/>
</dbReference>
<accession>A0AAD4RZZ7</accession>